<dbReference type="PANTHER" id="PTHR32329:SF2">
    <property type="entry name" value="BIFUNCTIONAL PROTEIN [INCLUDES 2-HYDROXYACYL-COA DEHYDRATASE (N-TER) AND ITS ACTIVATOR DOMAIN (C_TERM)"/>
    <property type="match status" value="1"/>
</dbReference>
<sequence>MMTKRDRQAGPESAEAQTPLAASLDAARKAAASTAAVLRSRTDCADIRRIGIPRALLYYRYGILWKTFFEQLGREVVISDVSDKDVFDAGERASVDECCLASKLYLGHVQSLEGSCDALFVPSLVNKGHRKGYCTKYQALPDLVANTFPDAGVRIVSLLVNETEEKLDEKSAFIALGQRFGASAADAKKAYRAAHAAQQRADRVAARAQERRIAEIEQSRKHAGERDADGVPYSGEAAPLAILLVAHPYVAHDSFVNGGIVDLLESMGAAVLYADEADHAKALHESFEFSETLPWLVNRELVGSMTLLHEHVDGIVLVSAFPCGPDSMTNDAVARCIQGKPILSLTVDAQSGTAGLETRVESFIDILRYQQRGGYLNG</sequence>
<evidence type="ECO:0000313" key="3">
    <source>
        <dbReference type="Proteomes" id="UP001487305"/>
    </source>
</evidence>
<feature type="domain" description="DUF2229" evidence="1">
    <location>
        <begin position="49"/>
        <end position="275"/>
    </location>
</feature>
<reference evidence="2 3" key="1">
    <citation type="submission" date="2024-04" db="EMBL/GenBank/DDBJ databases">
        <title>Human intestinal bacterial collection.</title>
        <authorList>
            <person name="Pauvert C."/>
            <person name="Hitch T.C.A."/>
            <person name="Clavel T."/>
        </authorList>
    </citation>
    <scope>NUCLEOTIDE SEQUENCE [LARGE SCALE GENOMIC DNA]</scope>
    <source>
        <strain evidence="2 3">CLA-KB-H42</strain>
    </source>
</reference>
<dbReference type="InterPro" id="IPR051805">
    <property type="entry name" value="Dehydratase_Activator_Redct"/>
</dbReference>
<dbReference type="Gene3D" id="3.40.50.11900">
    <property type="match status" value="1"/>
</dbReference>
<proteinExistence type="predicted"/>
<dbReference type="RefSeq" id="WP_349227426.1">
    <property type="nucleotide sequence ID" value="NZ_JBBNOP010000006.1"/>
</dbReference>
<dbReference type="Pfam" id="PF09989">
    <property type="entry name" value="DUF2229"/>
    <property type="match status" value="1"/>
</dbReference>
<dbReference type="Proteomes" id="UP001487305">
    <property type="component" value="Unassembled WGS sequence"/>
</dbReference>
<name>A0ABV1JCZ5_9ACTN</name>
<protein>
    <submittedName>
        <fullName evidence="2">Acyl-CoA dehydratase activase-related protein</fullName>
    </submittedName>
</protein>
<evidence type="ECO:0000259" key="1">
    <source>
        <dbReference type="Pfam" id="PF09989"/>
    </source>
</evidence>
<comment type="caution">
    <text evidence="2">The sequence shown here is derived from an EMBL/GenBank/DDBJ whole genome shotgun (WGS) entry which is preliminary data.</text>
</comment>
<accession>A0ABV1JCZ5</accession>
<dbReference type="EMBL" id="JBBNOP010000006">
    <property type="protein sequence ID" value="MEQ3362950.1"/>
    <property type="molecule type" value="Genomic_DNA"/>
</dbReference>
<organism evidence="2 3">
    <name type="scientific">Raoultibacter massiliensis</name>
    <dbReference type="NCBI Taxonomy" id="1852371"/>
    <lineage>
        <taxon>Bacteria</taxon>
        <taxon>Bacillati</taxon>
        <taxon>Actinomycetota</taxon>
        <taxon>Coriobacteriia</taxon>
        <taxon>Eggerthellales</taxon>
        <taxon>Eggerthellaceae</taxon>
        <taxon>Raoultibacter</taxon>
    </lineage>
</organism>
<gene>
    <name evidence="2" type="ORF">AAA083_08170</name>
</gene>
<evidence type="ECO:0000313" key="2">
    <source>
        <dbReference type="EMBL" id="MEQ3362950.1"/>
    </source>
</evidence>
<keyword evidence="3" id="KW-1185">Reference proteome</keyword>
<dbReference type="InterPro" id="IPR018709">
    <property type="entry name" value="CoA_activase_DUF2229"/>
</dbReference>
<dbReference type="PANTHER" id="PTHR32329">
    <property type="entry name" value="BIFUNCTIONAL PROTEIN [INCLUDES 2-HYDROXYACYL-COA DEHYDRATASE (N-TER) AND ITS ACTIVATOR DOMAIN (C_TERM)-RELATED"/>
    <property type="match status" value="1"/>
</dbReference>